<accession>A0AA48M2W1</accession>
<proteinExistence type="predicted"/>
<protein>
    <submittedName>
        <fullName evidence="2">Galacturonosyltransferase</fullName>
    </submittedName>
</protein>
<dbReference type="AlphaFoldDB" id="A0AA48M2W1"/>
<sequence>MKCILFANTDWYLYNFRQSLAVALREQGHEILLVSPPGPYGEKLLSLGFRWVSAPMERRSLNPLRELILLGWLWRLMRNERPDIVHNFTIKCTVYGGVVGRLVKAGRVNSVTGMGHVFINNSFKAQFLRSLLRPLMRLALGGPRGILILQNTDDVQLFEKTGLIPFEQVRLVRSSGVDCSRFLPPLDQRASAREPLRIVLAARMLWEKGVREFVEAARLLKTEGRQLRFLLAGLPDPGNPASIPENALLRWEVEGLVEWLGHVEDMPKLLANADIVILPSYREGLPKTLIEAAACARPLITADVPGCREVVTHGVNGLLVPVRDAVALARAIAKLQDDPGLMRRLGEAAREKALIQFDERVVIAQTIAIYRELEGPPRPVVATAA</sequence>
<dbReference type="PANTHER" id="PTHR12526">
    <property type="entry name" value="GLYCOSYLTRANSFERASE"/>
    <property type="match status" value="1"/>
</dbReference>
<feature type="domain" description="Glycosyltransferase subfamily 4-like N-terminal" evidence="1">
    <location>
        <begin position="18"/>
        <end position="143"/>
    </location>
</feature>
<gene>
    <name evidence="2" type="primary">wbtD</name>
    <name evidence="2" type="ORF">AMST5_03890</name>
</gene>
<dbReference type="InterPro" id="IPR028098">
    <property type="entry name" value="Glyco_trans_4-like_N"/>
</dbReference>
<dbReference type="SUPFAM" id="SSF53756">
    <property type="entry name" value="UDP-Glycosyltransferase/glycogen phosphorylase"/>
    <property type="match status" value="1"/>
</dbReference>
<dbReference type="EMBL" id="OY288114">
    <property type="protein sequence ID" value="CAJ0888585.1"/>
    <property type="molecule type" value="Genomic_DNA"/>
</dbReference>
<organism evidence="2">
    <name type="scientific">freshwater sediment metagenome</name>
    <dbReference type="NCBI Taxonomy" id="556182"/>
    <lineage>
        <taxon>unclassified sequences</taxon>
        <taxon>metagenomes</taxon>
        <taxon>ecological metagenomes</taxon>
    </lineage>
</organism>
<evidence type="ECO:0000259" key="1">
    <source>
        <dbReference type="Pfam" id="PF13579"/>
    </source>
</evidence>
<dbReference type="CDD" id="cd03808">
    <property type="entry name" value="GT4_CapM-like"/>
    <property type="match status" value="1"/>
</dbReference>
<reference evidence="2" key="1">
    <citation type="submission" date="2023-07" db="EMBL/GenBank/DDBJ databases">
        <authorList>
            <person name="Pelsma A.J. K."/>
        </authorList>
    </citation>
    <scope>NUCLEOTIDE SEQUENCE</scope>
</reference>
<evidence type="ECO:0000313" key="2">
    <source>
        <dbReference type="EMBL" id="CAJ0888585.1"/>
    </source>
</evidence>
<dbReference type="Pfam" id="PF13692">
    <property type="entry name" value="Glyco_trans_1_4"/>
    <property type="match status" value="1"/>
</dbReference>
<dbReference type="GO" id="GO:0016757">
    <property type="term" value="F:glycosyltransferase activity"/>
    <property type="evidence" value="ECO:0007669"/>
    <property type="project" value="TreeGrafter"/>
</dbReference>
<dbReference type="Pfam" id="PF13579">
    <property type="entry name" value="Glyco_trans_4_4"/>
    <property type="match status" value="1"/>
</dbReference>
<dbReference type="PANTHER" id="PTHR12526:SF638">
    <property type="entry name" value="SPORE COAT PROTEIN SA"/>
    <property type="match status" value="1"/>
</dbReference>
<name>A0AA48M2W1_9ZZZZ</name>
<dbReference type="Gene3D" id="3.40.50.2000">
    <property type="entry name" value="Glycogen Phosphorylase B"/>
    <property type="match status" value="2"/>
</dbReference>